<evidence type="ECO:0000313" key="2">
    <source>
        <dbReference type="EMBL" id="KAJ3036928.1"/>
    </source>
</evidence>
<name>A0AAD5S3F0_9FUNG</name>
<dbReference type="Proteomes" id="UP001212841">
    <property type="component" value="Unassembled WGS sequence"/>
</dbReference>
<protein>
    <submittedName>
        <fullName evidence="2">Uncharacterized protein</fullName>
    </submittedName>
</protein>
<gene>
    <name evidence="2" type="ORF">HK097_003669</name>
</gene>
<dbReference type="AlphaFoldDB" id="A0AAD5S3F0"/>
<comment type="caution">
    <text evidence="2">The sequence shown here is derived from an EMBL/GenBank/DDBJ whole genome shotgun (WGS) entry which is preliminary data.</text>
</comment>
<keyword evidence="3" id="KW-1185">Reference proteome</keyword>
<reference evidence="2" key="1">
    <citation type="submission" date="2020-05" db="EMBL/GenBank/DDBJ databases">
        <title>Phylogenomic resolution of chytrid fungi.</title>
        <authorList>
            <person name="Stajich J.E."/>
            <person name="Amses K."/>
            <person name="Simmons R."/>
            <person name="Seto K."/>
            <person name="Myers J."/>
            <person name="Bonds A."/>
            <person name="Quandt C.A."/>
            <person name="Barry K."/>
            <person name="Liu P."/>
            <person name="Grigoriev I."/>
            <person name="Longcore J.E."/>
            <person name="James T.Y."/>
        </authorList>
    </citation>
    <scope>NUCLEOTIDE SEQUENCE</scope>
    <source>
        <strain evidence="2">JEL0318</strain>
    </source>
</reference>
<proteinExistence type="predicted"/>
<sequence length="106" mass="11698">TYNADLRAWLSFNNIPYEFKASNTAVDEYSAALYTYANHETGWLMVGLGVGPTAKEAEEMAWICAGANFEVELGEDELKRKKTKMKSPARGGGFMLGSKNKNCHAL</sequence>
<accession>A0AAD5S3F0</accession>
<evidence type="ECO:0000313" key="3">
    <source>
        <dbReference type="Proteomes" id="UP001212841"/>
    </source>
</evidence>
<organism evidence="2 3">
    <name type="scientific">Rhizophlyctis rosea</name>
    <dbReference type="NCBI Taxonomy" id="64517"/>
    <lineage>
        <taxon>Eukaryota</taxon>
        <taxon>Fungi</taxon>
        <taxon>Fungi incertae sedis</taxon>
        <taxon>Chytridiomycota</taxon>
        <taxon>Chytridiomycota incertae sedis</taxon>
        <taxon>Chytridiomycetes</taxon>
        <taxon>Rhizophlyctidales</taxon>
        <taxon>Rhizophlyctidaceae</taxon>
        <taxon>Rhizophlyctis</taxon>
    </lineage>
</organism>
<dbReference type="EMBL" id="JADGJD010001887">
    <property type="protein sequence ID" value="KAJ3036928.1"/>
    <property type="molecule type" value="Genomic_DNA"/>
</dbReference>
<evidence type="ECO:0000256" key="1">
    <source>
        <dbReference type="SAM" id="MobiDB-lite"/>
    </source>
</evidence>
<feature type="region of interest" description="Disordered" evidence="1">
    <location>
        <begin position="84"/>
        <end position="106"/>
    </location>
</feature>
<feature type="non-terminal residue" evidence="2">
    <location>
        <position position="1"/>
    </location>
</feature>